<dbReference type="CDD" id="cd00090">
    <property type="entry name" value="HTH_ARSR"/>
    <property type="match status" value="1"/>
</dbReference>
<dbReference type="Proteomes" id="UP000644756">
    <property type="component" value="Unassembled WGS sequence"/>
</dbReference>
<accession>A0A917G039</accession>
<reference evidence="2" key="2">
    <citation type="submission" date="2020-09" db="EMBL/GenBank/DDBJ databases">
        <authorList>
            <person name="Sun Q."/>
            <person name="Zhou Y."/>
        </authorList>
    </citation>
    <scope>NUCLEOTIDE SEQUENCE</scope>
    <source>
        <strain evidence="2">CGMCC 1.12987</strain>
    </source>
</reference>
<keyword evidence="1" id="KW-0238">DNA-binding</keyword>
<dbReference type="Pfam" id="PF13412">
    <property type="entry name" value="HTH_24"/>
    <property type="match status" value="1"/>
</dbReference>
<dbReference type="InterPro" id="IPR036388">
    <property type="entry name" value="WH-like_DNA-bd_sf"/>
</dbReference>
<dbReference type="InterPro" id="IPR036390">
    <property type="entry name" value="WH_DNA-bd_sf"/>
</dbReference>
<reference evidence="2" key="1">
    <citation type="journal article" date="2014" name="Int. J. Syst. Evol. Microbiol.">
        <title>Complete genome sequence of Corynebacterium casei LMG S-19264T (=DSM 44701T), isolated from a smear-ripened cheese.</title>
        <authorList>
            <consortium name="US DOE Joint Genome Institute (JGI-PGF)"/>
            <person name="Walter F."/>
            <person name="Albersmeier A."/>
            <person name="Kalinowski J."/>
            <person name="Ruckert C."/>
        </authorList>
    </citation>
    <scope>NUCLEOTIDE SEQUENCE</scope>
    <source>
        <strain evidence="2">CGMCC 1.12987</strain>
    </source>
</reference>
<protein>
    <submittedName>
        <fullName evidence="2">Transcriptional regulator</fullName>
    </submittedName>
</protein>
<evidence type="ECO:0000313" key="2">
    <source>
        <dbReference type="EMBL" id="GGG15795.1"/>
    </source>
</evidence>
<dbReference type="SUPFAM" id="SSF46785">
    <property type="entry name" value="Winged helix' DNA-binding domain"/>
    <property type="match status" value="1"/>
</dbReference>
<name>A0A917G039_9BACL</name>
<proteinExistence type="predicted"/>
<evidence type="ECO:0000313" key="3">
    <source>
        <dbReference type="Proteomes" id="UP000644756"/>
    </source>
</evidence>
<dbReference type="GO" id="GO:0003677">
    <property type="term" value="F:DNA binding"/>
    <property type="evidence" value="ECO:0007669"/>
    <property type="project" value="UniProtKB-KW"/>
</dbReference>
<dbReference type="EMBL" id="BMGR01000012">
    <property type="protein sequence ID" value="GGG15795.1"/>
    <property type="molecule type" value="Genomic_DNA"/>
</dbReference>
<organism evidence="2 3">
    <name type="scientific">Paenibacillus abyssi</name>
    <dbReference type="NCBI Taxonomy" id="1340531"/>
    <lineage>
        <taxon>Bacteria</taxon>
        <taxon>Bacillati</taxon>
        <taxon>Bacillota</taxon>
        <taxon>Bacilli</taxon>
        <taxon>Bacillales</taxon>
        <taxon>Paenibacillaceae</taxon>
        <taxon>Paenibacillus</taxon>
    </lineage>
</organism>
<dbReference type="RefSeq" id="WP_188532444.1">
    <property type="nucleotide sequence ID" value="NZ_BMGR01000012.1"/>
</dbReference>
<comment type="caution">
    <text evidence="2">The sequence shown here is derived from an EMBL/GenBank/DDBJ whole genome shotgun (WGS) entry which is preliminary data.</text>
</comment>
<dbReference type="InterPro" id="IPR011991">
    <property type="entry name" value="ArsR-like_HTH"/>
</dbReference>
<sequence>MDGNHAVHKEGILRQDGSTRQIILTLLRTKGPSSTGELSRELGITEMGVRRHLNTLERDGYVRTSIVRQPMGRPSHLYGLTEAADGLFPKNYHVLALDLLEELEEVPELAGTVSKLFEGRKQKLLNRYVSRMQGKTLEQRVEELAAIQNSGGYMAQVESKEGELILHEYNCPIAQIANRYQMACHCELDLFEALLETPVERTECLAKGGGKCSYRISKLL</sequence>
<dbReference type="PANTHER" id="PTHR30363:SF28">
    <property type="entry name" value="TRANSCRIPTIONAL REGULATORY PROTEIN-RELATED"/>
    <property type="match status" value="1"/>
</dbReference>
<evidence type="ECO:0000256" key="1">
    <source>
        <dbReference type="ARBA" id="ARBA00023125"/>
    </source>
</evidence>
<dbReference type="AlphaFoldDB" id="A0A917G039"/>
<dbReference type="InterPro" id="IPR050313">
    <property type="entry name" value="Carb_Metab_HTH_regulators"/>
</dbReference>
<dbReference type="PANTHER" id="PTHR30363">
    <property type="entry name" value="HTH-TYPE TRANSCRIPTIONAL REGULATOR SRLR-RELATED"/>
    <property type="match status" value="1"/>
</dbReference>
<dbReference type="Gene3D" id="1.10.10.10">
    <property type="entry name" value="Winged helix-like DNA-binding domain superfamily/Winged helix DNA-binding domain"/>
    <property type="match status" value="1"/>
</dbReference>
<gene>
    <name evidence="2" type="ORF">GCM10010916_35920</name>
</gene>
<keyword evidence="3" id="KW-1185">Reference proteome</keyword>